<evidence type="ECO:0000256" key="1">
    <source>
        <dbReference type="SAM" id="Phobius"/>
    </source>
</evidence>
<evidence type="ECO:0000313" key="4">
    <source>
        <dbReference type="WBParaSite" id="Smp_147420.1"/>
    </source>
</evidence>
<accession>A0A3Q0KPI8</accession>
<dbReference type="Proteomes" id="UP000008854">
    <property type="component" value="Unassembled WGS sequence"/>
</dbReference>
<protein>
    <submittedName>
        <fullName evidence="4">EGF-like domain-containing protein</fullName>
    </submittedName>
</protein>
<keyword evidence="1" id="KW-0472">Membrane</keyword>
<dbReference type="Gene3D" id="2.10.25.10">
    <property type="entry name" value="Laminin"/>
    <property type="match status" value="1"/>
</dbReference>
<dbReference type="AlphaFoldDB" id="A0A3Q0KPI8"/>
<feature type="transmembrane region" description="Helical" evidence="1">
    <location>
        <begin position="83"/>
        <end position="107"/>
    </location>
</feature>
<reference evidence="3" key="1">
    <citation type="journal article" date="2012" name="PLoS Negl. Trop. Dis.">
        <title>A systematically improved high quality genome and transcriptome of the human blood fluke Schistosoma mansoni.</title>
        <authorList>
            <person name="Protasio A.V."/>
            <person name="Tsai I.J."/>
            <person name="Babbage A."/>
            <person name="Nichol S."/>
            <person name="Hunt M."/>
            <person name="Aslett M.A."/>
            <person name="De Silva N."/>
            <person name="Velarde G.S."/>
            <person name="Anderson T.J."/>
            <person name="Clark R.C."/>
            <person name="Davidson C."/>
            <person name="Dillon G.P."/>
            <person name="Holroyd N.E."/>
            <person name="LoVerde P.T."/>
            <person name="Lloyd C."/>
            <person name="McQuillan J."/>
            <person name="Oliveira G."/>
            <person name="Otto T.D."/>
            <person name="Parker-Manuel S.J."/>
            <person name="Quail M.A."/>
            <person name="Wilson R.A."/>
            <person name="Zerlotini A."/>
            <person name="Dunne D.W."/>
            <person name="Berriman M."/>
        </authorList>
    </citation>
    <scope>NUCLEOTIDE SEQUENCE [LARGE SCALE GENOMIC DNA]</scope>
    <source>
        <strain evidence="3">Puerto Rican</strain>
    </source>
</reference>
<sequence length="274" mass="30767">MGSSTSKHPSNAKFFSETFLADIGCDNKGTVLCKDEGLPCLNGGICALYVSDIDDKCIKRCKCTDDYIGDYCQFYAGFYSATIGLVVGLFVTLLIILFAVILIWYCCSRKKRREKENYQAERLPPRTCLSNRINRNNMVCGSNRAMMDSNNNNNSNNPNDETDVNNVTPYASFVNLAPGQTQGYSTSQSFSVYENVGWGEEFDSSKYDLNDPMSTYTYETQGQVHLVEIDNSTETYLNRNTIDDKETSYSEYGLLTERSVTAQPVLLNQRETIA</sequence>
<keyword evidence="1" id="KW-0812">Transmembrane</keyword>
<dbReference type="PROSITE" id="PS00022">
    <property type="entry name" value="EGF_1"/>
    <property type="match status" value="1"/>
</dbReference>
<organism evidence="3 4">
    <name type="scientific">Schistosoma mansoni</name>
    <name type="common">Blood fluke</name>
    <dbReference type="NCBI Taxonomy" id="6183"/>
    <lineage>
        <taxon>Eukaryota</taxon>
        <taxon>Metazoa</taxon>
        <taxon>Spiralia</taxon>
        <taxon>Lophotrochozoa</taxon>
        <taxon>Platyhelminthes</taxon>
        <taxon>Trematoda</taxon>
        <taxon>Digenea</taxon>
        <taxon>Strigeidida</taxon>
        <taxon>Schistosomatoidea</taxon>
        <taxon>Schistosomatidae</taxon>
        <taxon>Schistosoma</taxon>
    </lineage>
</organism>
<proteinExistence type="predicted"/>
<dbReference type="InterPro" id="IPR000742">
    <property type="entry name" value="EGF"/>
</dbReference>
<dbReference type="InParanoid" id="A0A3Q0KPI8"/>
<dbReference type="WBParaSite" id="Smp_147420.1">
    <property type="protein sequence ID" value="Smp_147420.1"/>
    <property type="gene ID" value="Smp_147420"/>
</dbReference>
<keyword evidence="3" id="KW-1185">Reference proteome</keyword>
<name>A0A3Q0KPI8_SCHMA</name>
<evidence type="ECO:0000259" key="2">
    <source>
        <dbReference type="PROSITE" id="PS00022"/>
    </source>
</evidence>
<reference evidence="4" key="2">
    <citation type="submission" date="2018-12" db="UniProtKB">
        <authorList>
            <consortium name="WormBaseParasite"/>
        </authorList>
    </citation>
    <scope>IDENTIFICATION</scope>
    <source>
        <strain evidence="4">Puerto Rican</strain>
    </source>
</reference>
<evidence type="ECO:0000313" key="3">
    <source>
        <dbReference type="Proteomes" id="UP000008854"/>
    </source>
</evidence>
<feature type="domain" description="EGF-like" evidence="2">
    <location>
        <begin position="61"/>
        <end position="72"/>
    </location>
</feature>
<dbReference type="STRING" id="6183.A0A3Q0KPI8"/>
<keyword evidence="1" id="KW-1133">Transmembrane helix</keyword>